<evidence type="ECO:0008006" key="4">
    <source>
        <dbReference type="Google" id="ProtNLM"/>
    </source>
</evidence>
<dbReference type="EnsemblMetazoa" id="MDOA013561-RB">
    <property type="protein sequence ID" value="MDOA013561-PB"/>
    <property type="gene ID" value="MDOA013561"/>
</dbReference>
<feature type="compositionally biased region" description="Acidic residues" evidence="1">
    <location>
        <begin position="317"/>
        <end position="340"/>
    </location>
</feature>
<dbReference type="AlphaFoldDB" id="A0A1I8NBM0"/>
<dbReference type="PROSITE" id="PS00233">
    <property type="entry name" value="CHIT_BIND_RR_1"/>
    <property type="match status" value="1"/>
</dbReference>
<name>A0A1I8NBM0_MUSDO</name>
<evidence type="ECO:0000313" key="3">
    <source>
        <dbReference type="EnsemblMetazoa" id="MDOA013561-PB"/>
    </source>
</evidence>
<dbReference type="GO" id="GO:0005615">
    <property type="term" value="C:extracellular space"/>
    <property type="evidence" value="ECO:0007669"/>
    <property type="project" value="TreeGrafter"/>
</dbReference>
<reference evidence="3" key="1">
    <citation type="submission" date="2020-05" db="UniProtKB">
        <authorList>
            <consortium name="EnsemblMetazoa"/>
        </authorList>
    </citation>
    <scope>IDENTIFICATION</scope>
    <source>
        <strain evidence="3">Aabys</strain>
    </source>
</reference>
<dbReference type="PRINTS" id="PR00947">
    <property type="entry name" value="CUTICLE"/>
</dbReference>
<dbReference type="InterPro" id="IPR031311">
    <property type="entry name" value="CHIT_BIND_RR_consensus"/>
</dbReference>
<dbReference type="PROSITE" id="PS51155">
    <property type="entry name" value="CHIT_BIND_RR_2"/>
    <property type="match status" value="1"/>
</dbReference>
<proteinExistence type="predicted"/>
<keyword evidence="2" id="KW-1133">Transmembrane helix</keyword>
<sequence>MLIEKCKHISRSNNIQIKLKSGTISCRHSNSHGNLLHRFYDYLANYYAQHCDPTRHLHRHGHRDYYGRRMCYLSSLMAVVLGVILLPLPQRCNAVGYSYTRFRGPVSGPEHRIYVRNGSHLDYVAKPEYEFAYGVEDTQAHILHNRNEMRDGDAVKGVYSVVDPDGTLRVVRYTADDVNGFQAEVVRNGISAIHGQLQKDTPAPSHIPTDYNNHYGYNRYPSLNSYSADNYNNNYQNPGYYYPATVNHVTPPTTTTTIYPNANPEVNVEYVNVEDNGEYHPQYEVHEEQPSADDENVKDEGEKENNKGGGGKKKDYDDDEDDEDGDDDDYDDSEELEDYDEAVKNNKGSDESDEYY</sequence>
<keyword evidence="2" id="KW-0472">Membrane</keyword>
<dbReference type="Pfam" id="PF00379">
    <property type="entry name" value="Chitin_bind_4"/>
    <property type="match status" value="1"/>
</dbReference>
<organism evidence="3">
    <name type="scientific">Musca domestica</name>
    <name type="common">House fly</name>
    <dbReference type="NCBI Taxonomy" id="7370"/>
    <lineage>
        <taxon>Eukaryota</taxon>
        <taxon>Metazoa</taxon>
        <taxon>Ecdysozoa</taxon>
        <taxon>Arthropoda</taxon>
        <taxon>Hexapoda</taxon>
        <taxon>Insecta</taxon>
        <taxon>Pterygota</taxon>
        <taxon>Neoptera</taxon>
        <taxon>Endopterygota</taxon>
        <taxon>Diptera</taxon>
        <taxon>Brachycera</taxon>
        <taxon>Muscomorpha</taxon>
        <taxon>Muscoidea</taxon>
        <taxon>Muscidae</taxon>
        <taxon>Musca</taxon>
    </lineage>
</organism>
<dbReference type="InterPro" id="IPR051217">
    <property type="entry name" value="Insect_Cuticle_Struc_Prot"/>
</dbReference>
<dbReference type="eggNOG" id="ENOG502STYQ">
    <property type="taxonomic scope" value="Eukaryota"/>
</dbReference>
<dbReference type="GO" id="GO:0042302">
    <property type="term" value="F:structural constituent of cuticle"/>
    <property type="evidence" value="ECO:0007669"/>
    <property type="project" value="UniProtKB-UniRule"/>
</dbReference>
<dbReference type="PANTHER" id="PTHR12236">
    <property type="entry name" value="STRUCTURAL CONTITUENT OF CUTICLE"/>
    <property type="match status" value="1"/>
</dbReference>
<feature type="region of interest" description="Disordered" evidence="1">
    <location>
        <begin position="284"/>
        <end position="356"/>
    </location>
</feature>
<accession>A0A1I8NBM0</accession>
<dbReference type="STRING" id="7370.A0A1I8NBM0"/>
<dbReference type="PANTHER" id="PTHR12236:SF86">
    <property type="entry name" value="CCP84AC-RELATED"/>
    <property type="match status" value="1"/>
</dbReference>
<feature type="transmembrane region" description="Helical" evidence="2">
    <location>
        <begin position="70"/>
        <end position="88"/>
    </location>
</feature>
<feature type="compositionally biased region" description="Basic and acidic residues" evidence="1">
    <location>
        <begin position="341"/>
        <end position="350"/>
    </location>
</feature>
<dbReference type="VEuPathDB" id="VectorBase:MDOMA2_016027"/>
<dbReference type="InterPro" id="IPR000618">
    <property type="entry name" value="Insect_cuticle"/>
</dbReference>
<evidence type="ECO:0000256" key="2">
    <source>
        <dbReference type="SAM" id="Phobius"/>
    </source>
</evidence>
<feature type="compositionally biased region" description="Basic and acidic residues" evidence="1">
    <location>
        <begin position="298"/>
        <end position="316"/>
    </location>
</feature>
<dbReference type="GO" id="GO:0031012">
    <property type="term" value="C:extracellular matrix"/>
    <property type="evidence" value="ECO:0007669"/>
    <property type="project" value="TreeGrafter"/>
</dbReference>
<dbReference type="VEuPathDB" id="VectorBase:MDOA013561"/>
<keyword evidence="2" id="KW-0812">Transmembrane</keyword>
<protein>
    <recommendedName>
        <fullName evidence="4">Cuticle protein</fullName>
    </recommendedName>
</protein>
<evidence type="ECO:0000256" key="1">
    <source>
        <dbReference type="SAM" id="MobiDB-lite"/>
    </source>
</evidence>